<keyword evidence="12" id="KW-1185">Reference proteome</keyword>
<evidence type="ECO:0000256" key="3">
    <source>
        <dbReference type="ARBA" id="ARBA00022448"/>
    </source>
</evidence>
<evidence type="ECO:0000256" key="1">
    <source>
        <dbReference type="ARBA" id="ARBA00004141"/>
    </source>
</evidence>
<dbReference type="InterPro" id="IPR058533">
    <property type="entry name" value="Cation_efflux_TM"/>
</dbReference>
<name>A0A329R1T0_9ACTN</name>
<sequence>MGGGHGHTHGAPASGTAAYAYRKRMALVLGIIASIMLAQAVGAWLSGSMALLADAAHSLTDATGVAVALLATFIAARPANTKRTFGLQRVEILGAMTNALVVGIVAVLVVIGGFQRLFEPGEIHGGLMLGTAVVGLTGNAVSLAVLRRGQKESLNVRGAYLEVLGDMLGSLAVVVAALVILATGFVRADAIASIAIGVMILPRAWMLLRDVLNVLLEATPKGVDLEEVRQHMVELPGVVEVHDLHAWTITSGVPVLSAHIVVDEVRLAECGNESILDGLHECLAGHFDIEHSTFQVEPRGHVHHEFARHD</sequence>
<evidence type="ECO:0000256" key="4">
    <source>
        <dbReference type="ARBA" id="ARBA00022692"/>
    </source>
</evidence>
<feature type="transmembrane region" description="Helical" evidence="8">
    <location>
        <begin position="158"/>
        <end position="184"/>
    </location>
</feature>
<dbReference type="PANTHER" id="PTHR11562">
    <property type="entry name" value="CATION EFFLUX PROTEIN/ ZINC TRANSPORTER"/>
    <property type="match status" value="1"/>
</dbReference>
<dbReference type="SUPFAM" id="SSF161111">
    <property type="entry name" value="Cation efflux protein transmembrane domain-like"/>
    <property type="match status" value="1"/>
</dbReference>
<feature type="transmembrane region" description="Helical" evidence="8">
    <location>
        <begin position="59"/>
        <end position="80"/>
    </location>
</feature>
<comment type="similarity">
    <text evidence="2">Belongs to the cation diffusion facilitator (CDF) transporter (TC 2.A.4) family. SLC30A subfamily.</text>
</comment>
<dbReference type="Proteomes" id="UP000250462">
    <property type="component" value="Unassembled WGS sequence"/>
</dbReference>
<dbReference type="InterPro" id="IPR027470">
    <property type="entry name" value="Cation_efflux_CTD"/>
</dbReference>
<gene>
    <name evidence="11" type="ORF">DPM12_00620</name>
</gene>
<keyword evidence="5 8" id="KW-1133">Transmembrane helix</keyword>
<dbReference type="AlphaFoldDB" id="A0A329R1T0"/>
<dbReference type="EMBL" id="QMIG01000001">
    <property type="protein sequence ID" value="RAW18624.1"/>
    <property type="molecule type" value="Genomic_DNA"/>
</dbReference>
<evidence type="ECO:0000256" key="7">
    <source>
        <dbReference type="ARBA" id="ARBA00023136"/>
    </source>
</evidence>
<dbReference type="Pfam" id="PF01545">
    <property type="entry name" value="Cation_efflux"/>
    <property type="match status" value="1"/>
</dbReference>
<dbReference type="InterPro" id="IPR027469">
    <property type="entry name" value="Cation_efflux_TMD_sf"/>
</dbReference>
<feature type="domain" description="Cation efflux protein transmembrane" evidence="9">
    <location>
        <begin position="28"/>
        <end position="216"/>
    </location>
</feature>
<dbReference type="Pfam" id="PF16916">
    <property type="entry name" value="ZT_dimer"/>
    <property type="match status" value="1"/>
</dbReference>
<evidence type="ECO:0000256" key="2">
    <source>
        <dbReference type="ARBA" id="ARBA00008873"/>
    </source>
</evidence>
<keyword evidence="3" id="KW-0813">Transport</keyword>
<comment type="caution">
    <text evidence="11">The sequence shown here is derived from an EMBL/GenBank/DDBJ whole genome shotgun (WGS) entry which is preliminary data.</text>
</comment>
<dbReference type="GO" id="GO:0005886">
    <property type="term" value="C:plasma membrane"/>
    <property type="evidence" value="ECO:0007669"/>
    <property type="project" value="TreeGrafter"/>
</dbReference>
<proteinExistence type="inferred from homology"/>
<evidence type="ECO:0000313" key="11">
    <source>
        <dbReference type="EMBL" id="RAW18624.1"/>
    </source>
</evidence>
<protein>
    <submittedName>
        <fullName evidence="11">Cation transporter</fullName>
    </submittedName>
</protein>
<feature type="transmembrane region" description="Helical" evidence="8">
    <location>
        <begin position="190"/>
        <end position="208"/>
    </location>
</feature>
<dbReference type="SUPFAM" id="SSF160240">
    <property type="entry name" value="Cation efflux protein cytoplasmic domain-like"/>
    <property type="match status" value="1"/>
</dbReference>
<feature type="transmembrane region" description="Helical" evidence="8">
    <location>
        <begin position="92"/>
        <end position="114"/>
    </location>
</feature>
<evidence type="ECO:0000313" key="12">
    <source>
        <dbReference type="Proteomes" id="UP000250462"/>
    </source>
</evidence>
<evidence type="ECO:0000259" key="10">
    <source>
        <dbReference type="Pfam" id="PF16916"/>
    </source>
</evidence>
<dbReference type="PANTHER" id="PTHR11562:SF17">
    <property type="entry name" value="RE54080P-RELATED"/>
    <property type="match status" value="1"/>
</dbReference>
<accession>A0A329R1T0</accession>
<dbReference type="OrthoDB" id="9809646at2"/>
<evidence type="ECO:0000256" key="8">
    <source>
        <dbReference type="SAM" id="Phobius"/>
    </source>
</evidence>
<reference evidence="11 12" key="1">
    <citation type="submission" date="2018-06" db="EMBL/GenBank/DDBJ databases">
        <title>Phytoactinopolyspora halophila sp. nov., a novel halophilic actinomycete isolated from a saline soil in China.</title>
        <authorList>
            <person name="Tang S.-K."/>
        </authorList>
    </citation>
    <scope>NUCLEOTIDE SEQUENCE [LARGE SCALE GENOMIC DNA]</scope>
    <source>
        <strain evidence="11 12">YIM 96934</strain>
    </source>
</reference>
<evidence type="ECO:0000256" key="6">
    <source>
        <dbReference type="ARBA" id="ARBA00023065"/>
    </source>
</evidence>
<keyword evidence="4 8" id="KW-0812">Transmembrane</keyword>
<organism evidence="11 12">
    <name type="scientific">Phytoactinopolyspora halophila</name>
    <dbReference type="NCBI Taxonomy" id="1981511"/>
    <lineage>
        <taxon>Bacteria</taxon>
        <taxon>Bacillati</taxon>
        <taxon>Actinomycetota</taxon>
        <taxon>Actinomycetes</taxon>
        <taxon>Jiangellales</taxon>
        <taxon>Jiangellaceae</taxon>
        <taxon>Phytoactinopolyspora</taxon>
    </lineage>
</organism>
<feature type="transmembrane region" description="Helical" evidence="8">
    <location>
        <begin position="126"/>
        <end position="146"/>
    </location>
</feature>
<dbReference type="GO" id="GO:0005385">
    <property type="term" value="F:zinc ion transmembrane transporter activity"/>
    <property type="evidence" value="ECO:0007669"/>
    <property type="project" value="TreeGrafter"/>
</dbReference>
<comment type="subcellular location">
    <subcellularLocation>
        <location evidence="1">Membrane</location>
        <topology evidence="1">Multi-pass membrane protein</topology>
    </subcellularLocation>
</comment>
<evidence type="ECO:0000259" key="9">
    <source>
        <dbReference type="Pfam" id="PF01545"/>
    </source>
</evidence>
<keyword evidence="6" id="KW-0406">Ion transport</keyword>
<keyword evidence="7 8" id="KW-0472">Membrane</keyword>
<dbReference type="Gene3D" id="1.20.1510.10">
    <property type="entry name" value="Cation efflux protein transmembrane domain"/>
    <property type="match status" value="1"/>
</dbReference>
<feature type="domain" description="Cation efflux protein cytoplasmic" evidence="10">
    <location>
        <begin position="220"/>
        <end position="298"/>
    </location>
</feature>
<evidence type="ECO:0000256" key="5">
    <source>
        <dbReference type="ARBA" id="ARBA00022989"/>
    </source>
</evidence>
<dbReference type="NCBIfam" id="TIGR01297">
    <property type="entry name" value="CDF"/>
    <property type="match status" value="1"/>
</dbReference>
<dbReference type="InterPro" id="IPR036837">
    <property type="entry name" value="Cation_efflux_CTD_sf"/>
</dbReference>
<feature type="transmembrane region" description="Helical" evidence="8">
    <location>
        <begin position="26"/>
        <end position="47"/>
    </location>
</feature>
<dbReference type="InterPro" id="IPR050681">
    <property type="entry name" value="CDF/SLC30A"/>
</dbReference>
<dbReference type="InterPro" id="IPR002524">
    <property type="entry name" value="Cation_efflux"/>
</dbReference>